<keyword evidence="1" id="KW-0732">Signal</keyword>
<sequence>MRLLLAACCWLLLLPCPAWAGLPHVMVVNSYHAEHPWVRAHNAALLEKLAGKARVTCLDLDTKRIPRSQFREAAERAWRAVLADRPDVVVLTDDNAVRLLGRRVMDGGIPLVFLGVNDNPRKYLGGMDAATGVLERPLFKRSLLYLQDILGPTLKRCLILFDRGETSLVIRETTFKNQTSLRLGKTDVDILFLDTVAQWREAILSARDKNYDIIFAGLYHSFSDEAGNHIPSDDILAWSSANSPVPLFGYWDFAVGKGRAVGGLVNSGRPQGEAAAELVLRILAGERPGSLYPVIPKDGQFVFSRYELQRWGILVPLDIIKADEPVLFVD</sequence>
<evidence type="ECO:0000313" key="3">
    <source>
        <dbReference type="Proteomes" id="UP001568698"/>
    </source>
</evidence>
<evidence type="ECO:0000256" key="1">
    <source>
        <dbReference type="SAM" id="SignalP"/>
    </source>
</evidence>
<gene>
    <name evidence="2" type="ORF">AB6M95_17890</name>
</gene>
<name>A0ABV4K6L6_9BACT</name>
<dbReference type="Proteomes" id="UP001568698">
    <property type="component" value="Unassembled WGS sequence"/>
</dbReference>
<dbReference type="PANTHER" id="PTHR35271:SF1">
    <property type="entry name" value="ABC TRANSPORTER, SUBSTRATE-BINDING LIPOPROTEIN"/>
    <property type="match status" value="1"/>
</dbReference>
<organism evidence="2 3">
    <name type="scientific">Pseudodesulfovibrio karagichevae</name>
    <dbReference type="NCBI Taxonomy" id="3239305"/>
    <lineage>
        <taxon>Bacteria</taxon>
        <taxon>Pseudomonadati</taxon>
        <taxon>Thermodesulfobacteriota</taxon>
        <taxon>Desulfovibrionia</taxon>
        <taxon>Desulfovibrionales</taxon>
        <taxon>Desulfovibrionaceae</taxon>
    </lineage>
</organism>
<reference evidence="2 3" key="1">
    <citation type="submission" date="2024-08" db="EMBL/GenBank/DDBJ databases">
        <title>Sulfate-reducing bacteria isolated from formation water of the oil field in Kazakhstan and description of Pseudodesulfovibrio sp.</title>
        <authorList>
            <person name="Bidzhieva S.K."/>
            <person name="Tourova T.P."/>
            <person name="Grouzdev D.S."/>
            <person name="Beletsky A.V."/>
            <person name="Sokolova D.S."/>
            <person name="Samigullina S.R."/>
            <person name="Poltaraus A.B."/>
            <person name="Avtukh A.N."/>
            <person name="Tereshina V.M."/>
            <person name="Zhaparov N.S."/>
            <person name="Mardanov A.V."/>
            <person name="Nazina T.N."/>
        </authorList>
    </citation>
    <scope>NUCLEOTIDE SEQUENCE [LARGE SCALE GENOMIC DNA]</scope>
    <source>
        <strain evidence="2 3">9FUS</strain>
    </source>
</reference>
<comment type="caution">
    <text evidence="2">The sequence shown here is derived from an EMBL/GenBank/DDBJ whole genome shotgun (WGS) entry which is preliminary data.</text>
</comment>
<dbReference type="InterPro" id="IPR007487">
    <property type="entry name" value="ABC_transpt-TYRBP-like"/>
</dbReference>
<dbReference type="EMBL" id="JBGLYH010000082">
    <property type="protein sequence ID" value="MEZ7198623.1"/>
    <property type="molecule type" value="Genomic_DNA"/>
</dbReference>
<feature type="signal peptide" evidence="1">
    <location>
        <begin position="1"/>
        <end position="20"/>
    </location>
</feature>
<dbReference type="Gene3D" id="3.40.50.2300">
    <property type="match status" value="2"/>
</dbReference>
<accession>A0ABV4K6L6</accession>
<feature type="chain" id="PRO_5045729319" evidence="1">
    <location>
        <begin position="21"/>
        <end position="330"/>
    </location>
</feature>
<dbReference type="RefSeq" id="WP_371388110.1">
    <property type="nucleotide sequence ID" value="NZ_JBGLYH010000082.1"/>
</dbReference>
<proteinExistence type="predicted"/>
<protein>
    <submittedName>
        <fullName evidence="2">ABC transporter substrate-binding protein</fullName>
    </submittedName>
</protein>
<dbReference type="PANTHER" id="PTHR35271">
    <property type="entry name" value="ABC TRANSPORTER, SUBSTRATE-BINDING LIPOPROTEIN-RELATED"/>
    <property type="match status" value="1"/>
</dbReference>
<evidence type="ECO:0000313" key="2">
    <source>
        <dbReference type="EMBL" id="MEZ7198623.1"/>
    </source>
</evidence>
<keyword evidence="3" id="KW-1185">Reference proteome</keyword>